<feature type="compositionally biased region" description="Polar residues" evidence="1">
    <location>
        <begin position="1"/>
        <end position="10"/>
    </location>
</feature>
<name>A0A9X6NGX7_HYPEX</name>
<organism evidence="2 3">
    <name type="scientific">Hypsibius exemplaris</name>
    <name type="common">Freshwater tardigrade</name>
    <dbReference type="NCBI Taxonomy" id="2072580"/>
    <lineage>
        <taxon>Eukaryota</taxon>
        <taxon>Metazoa</taxon>
        <taxon>Ecdysozoa</taxon>
        <taxon>Tardigrada</taxon>
        <taxon>Eutardigrada</taxon>
        <taxon>Parachela</taxon>
        <taxon>Hypsibioidea</taxon>
        <taxon>Hypsibiidae</taxon>
        <taxon>Hypsibius</taxon>
    </lineage>
</organism>
<keyword evidence="3" id="KW-1185">Reference proteome</keyword>
<gene>
    <name evidence="2" type="ORF">BV898_18101</name>
</gene>
<feature type="region of interest" description="Disordered" evidence="1">
    <location>
        <begin position="1"/>
        <end position="40"/>
    </location>
</feature>
<dbReference type="Proteomes" id="UP000192578">
    <property type="component" value="Unassembled WGS sequence"/>
</dbReference>
<proteinExistence type="predicted"/>
<accession>A0A9X6NGX7</accession>
<dbReference type="AlphaFoldDB" id="A0A9X6NGX7"/>
<protein>
    <submittedName>
        <fullName evidence="2">Uncharacterized protein</fullName>
    </submittedName>
</protein>
<sequence length="236" mass="26440">MRYFNVTQQPLALRSPDKTNSTRPLPFLPDTNDKSTTSAQSRAAKVIKDGSSRLVSGLPVIKSSMSSSSSRPRKGWCDGARNSVLFKSPFVDCTAIELEIQRSYEKYHDGCGRLCCGTLVDDNCKKASNWLQLLPDFGHKCCHQVAAEFRDHAPIIVATTRPVMCQVDVSAFRDEGRLKRVMRRCLGGNTVDCQRNSVMKECSVSKVTFYTNNSRLSISMQFRIDESTKKDRVVDV</sequence>
<evidence type="ECO:0000313" key="2">
    <source>
        <dbReference type="EMBL" id="OWA53680.1"/>
    </source>
</evidence>
<evidence type="ECO:0000256" key="1">
    <source>
        <dbReference type="SAM" id="MobiDB-lite"/>
    </source>
</evidence>
<evidence type="ECO:0000313" key="3">
    <source>
        <dbReference type="Proteomes" id="UP000192578"/>
    </source>
</evidence>
<reference evidence="3" key="1">
    <citation type="submission" date="2017-01" db="EMBL/GenBank/DDBJ databases">
        <title>Comparative genomics of anhydrobiosis in the tardigrade Hypsibius dujardini.</title>
        <authorList>
            <person name="Yoshida Y."/>
            <person name="Koutsovoulos G."/>
            <person name="Laetsch D."/>
            <person name="Stevens L."/>
            <person name="Kumar S."/>
            <person name="Horikawa D."/>
            <person name="Ishino K."/>
            <person name="Komine S."/>
            <person name="Tomita M."/>
            <person name="Blaxter M."/>
            <person name="Arakawa K."/>
        </authorList>
    </citation>
    <scope>NUCLEOTIDE SEQUENCE [LARGE SCALE GENOMIC DNA]</scope>
    <source>
        <strain evidence="3">Z151</strain>
    </source>
</reference>
<dbReference type="EMBL" id="MTYJ01000338">
    <property type="protein sequence ID" value="OWA53680.1"/>
    <property type="molecule type" value="Genomic_DNA"/>
</dbReference>
<comment type="caution">
    <text evidence="2">The sequence shown here is derived from an EMBL/GenBank/DDBJ whole genome shotgun (WGS) entry which is preliminary data.</text>
</comment>